<dbReference type="EMBL" id="JAACFV010000077">
    <property type="protein sequence ID" value="KAF7506976.1"/>
    <property type="molecule type" value="Genomic_DNA"/>
</dbReference>
<gene>
    <name evidence="1" type="ORF">GJ744_011107</name>
</gene>
<sequence>MVNNGVTSRIGDTIPHYEIGTVELRPGQVQVGSKRRVFADFRESFRQYGND</sequence>
<keyword evidence="2" id="KW-1185">Reference proteome</keyword>
<evidence type="ECO:0000313" key="2">
    <source>
        <dbReference type="Proteomes" id="UP000606974"/>
    </source>
</evidence>
<accession>A0A8H7AH51</accession>
<evidence type="ECO:0000313" key="1">
    <source>
        <dbReference type="EMBL" id="KAF7506976.1"/>
    </source>
</evidence>
<comment type="caution">
    <text evidence="1">The sequence shown here is derived from an EMBL/GenBank/DDBJ whole genome shotgun (WGS) entry which is preliminary data.</text>
</comment>
<organism evidence="1 2">
    <name type="scientific">Endocarpon pusillum</name>
    <dbReference type="NCBI Taxonomy" id="364733"/>
    <lineage>
        <taxon>Eukaryota</taxon>
        <taxon>Fungi</taxon>
        <taxon>Dikarya</taxon>
        <taxon>Ascomycota</taxon>
        <taxon>Pezizomycotina</taxon>
        <taxon>Eurotiomycetes</taxon>
        <taxon>Chaetothyriomycetidae</taxon>
        <taxon>Verrucariales</taxon>
        <taxon>Verrucariaceae</taxon>
        <taxon>Endocarpon</taxon>
    </lineage>
</organism>
<name>A0A8H7AH51_9EURO</name>
<protein>
    <submittedName>
        <fullName evidence="1">Uncharacterized protein</fullName>
    </submittedName>
</protein>
<dbReference type="Proteomes" id="UP000606974">
    <property type="component" value="Unassembled WGS sequence"/>
</dbReference>
<proteinExistence type="predicted"/>
<dbReference type="AlphaFoldDB" id="A0A8H7AH51"/>
<reference evidence="1" key="1">
    <citation type="submission" date="2020-02" db="EMBL/GenBank/DDBJ databases">
        <authorList>
            <person name="Palmer J.M."/>
        </authorList>
    </citation>
    <scope>NUCLEOTIDE SEQUENCE</scope>
    <source>
        <strain evidence="1">EPUS1.4</strain>
        <tissue evidence="1">Thallus</tissue>
    </source>
</reference>